<dbReference type="AlphaFoldDB" id="A0A6C0DB44"/>
<feature type="region of interest" description="Disordered" evidence="1">
    <location>
        <begin position="130"/>
        <end position="155"/>
    </location>
</feature>
<feature type="compositionally biased region" description="Low complexity" evidence="1">
    <location>
        <begin position="333"/>
        <end position="353"/>
    </location>
</feature>
<protein>
    <submittedName>
        <fullName evidence="2">Uncharacterized protein</fullName>
    </submittedName>
</protein>
<evidence type="ECO:0000313" key="2">
    <source>
        <dbReference type="EMBL" id="QHT14216.1"/>
    </source>
</evidence>
<proteinExistence type="predicted"/>
<feature type="region of interest" description="Disordered" evidence="1">
    <location>
        <begin position="333"/>
        <end position="361"/>
    </location>
</feature>
<dbReference type="Pfam" id="PF19071">
    <property type="entry name" value="DUF5767"/>
    <property type="match status" value="1"/>
</dbReference>
<feature type="compositionally biased region" description="Polar residues" evidence="1">
    <location>
        <begin position="130"/>
        <end position="148"/>
    </location>
</feature>
<reference evidence="2" key="1">
    <citation type="journal article" date="2020" name="Nature">
        <title>Giant virus diversity and host interactions through global metagenomics.</title>
        <authorList>
            <person name="Schulz F."/>
            <person name="Roux S."/>
            <person name="Paez-Espino D."/>
            <person name="Jungbluth S."/>
            <person name="Walsh D.A."/>
            <person name="Denef V.J."/>
            <person name="McMahon K.D."/>
            <person name="Konstantinidis K.T."/>
            <person name="Eloe-Fadrosh E.A."/>
            <person name="Kyrpides N.C."/>
            <person name="Woyke T."/>
        </authorList>
    </citation>
    <scope>NUCLEOTIDE SEQUENCE</scope>
    <source>
        <strain evidence="2">GVMAG-M-3300023174-137</strain>
    </source>
</reference>
<organism evidence="2">
    <name type="scientific">viral metagenome</name>
    <dbReference type="NCBI Taxonomy" id="1070528"/>
    <lineage>
        <taxon>unclassified sequences</taxon>
        <taxon>metagenomes</taxon>
        <taxon>organismal metagenomes</taxon>
    </lineage>
</organism>
<feature type="region of interest" description="Disordered" evidence="1">
    <location>
        <begin position="421"/>
        <end position="452"/>
    </location>
</feature>
<name>A0A6C0DB44_9ZZZZ</name>
<sequence>MSASLYEMENVARKMGPPDSLLNDIAMMPDLTDAGDALGLNMLMNSNKMGGAQNNPAKNIVVDAPFSAPSGGGLNEIEISSFDTMEPITLNLGSGPLNGPSAPIDIQFSKASDENTTSVFSGSGGLFSNTQTASGPLNTLSPAPSTRLSAEDERKEKTEYINKLQRLESRGLTPSRRYTMDNTLDEIKQEYNRLVDARNLETSIKFQRQMLVGAVTGLQWMNDKFDPLDLRLEGWSESVHENVEDFDEIFEELYDKYKERGKMPPEARLVMALAGSGFMCHVSNTFMRSRMPSMDDVLKQNPDMARQFAAAAARQAGPGFGNFMSMAMGAEAPPPAAVAQTPGAFFGSSAAGAQPPPPPMAQVPRPIAAMEPPRATARREMAGPSGVEDILRTFEQVQKSENMMPEAQPAMVAVDMQSVGTDDIGSMAGSQAGGRRGRRRAPPTGNTLSLNV</sequence>
<dbReference type="EMBL" id="MN739580">
    <property type="protein sequence ID" value="QHT14216.1"/>
    <property type="molecule type" value="Genomic_DNA"/>
</dbReference>
<dbReference type="InterPro" id="IPR043910">
    <property type="entry name" value="DUF5767"/>
</dbReference>
<accession>A0A6C0DB44</accession>
<evidence type="ECO:0000256" key="1">
    <source>
        <dbReference type="SAM" id="MobiDB-lite"/>
    </source>
</evidence>